<dbReference type="InterPro" id="IPR025258">
    <property type="entry name" value="RH_dom"/>
</dbReference>
<evidence type="ECO:0000256" key="2">
    <source>
        <dbReference type="SAM" id="MobiDB-lite"/>
    </source>
</evidence>
<dbReference type="GO" id="GO:1901981">
    <property type="term" value="F:phosphatidylinositol phosphate binding"/>
    <property type="evidence" value="ECO:0007669"/>
    <property type="project" value="TreeGrafter"/>
</dbReference>
<dbReference type="PANTHER" id="PTHR45971">
    <property type="entry name" value="PHOX (PX) DOMAIN-CONTAINING PROTEIN"/>
    <property type="match status" value="1"/>
</dbReference>
<evidence type="ECO:0000259" key="3">
    <source>
        <dbReference type="SMART" id="SM01175"/>
    </source>
</evidence>
<evidence type="ECO:0000256" key="1">
    <source>
        <dbReference type="ARBA" id="ARBA00023006"/>
    </source>
</evidence>
<dbReference type="GO" id="GO:0061909">
    <property type="term" value="P:autophagosome-lysosome fusion"/>
    <property type="evidence" value="ECO:0007669"/>
    <property type="project" value="TreeGrafter"/>
</dbReference>
<dbReference type="GO" id="GO:0061910">
    <property type="term" value="P:autophagosome-endosome fusion"/>
    <property type="evidence" value="ECO:0007669"/>
    <property type="project" value="TreeGrafter"/>
</dbReference>
<keyword evidence="1" id="KW-0072">Autophagy</keyword>
<reference evidence="4" key="2">
    <citation type="submission" date="2025-08" db="UniProtKB">
        <authorList>
            <consortium name="Ensembl"/>
        </authorList>
    </citation>
    <scope>IDENTIFICATION</scope>
</reference>
<dbReference type="GO" id="GO:0000421">
    <property type="term" value="C:autophagosome membrane"/>
    <property type="evidence" value="ECO:0007669"/>
    <property type="project" value="TreeGrafter"/>
</dbReference>
<dbReference type="Pfam" id="PF21054">
    <property type="entry name" value="RUBC_PIKBD"/>
    <property type="match status" value="1"/>
</dbReference>
<protein>
    <submittedName>
        <fullName evidence="4">Rubicon like autophagy enhancer</fullName>
    </submittedName>
</protein>
<gene>
    <name evidence="4" type="primary">RUBCNL</name>
    <name evidence="4" type="synonym">rubcnl</name>
</gene>
<dbReference type="SMART" id="SM01175">
    <property type="entry name" value="DUF4206"/>
    <property type="match status" value="1"/>
</dbReference>
<dbReference type="InterPro" id="IPR048569">
    <property type="entry name" value="RUBC_PIKBD"/>
</dbReference>
<organism evidence="4 5">
    <name type="scientific">Scleropages formosus</name>
    <name type="common">Asian bonytongue</name>
    <name type="synonym">Osteoglossum formosum</name>
    <dbReference type="NCBI Taxonomy" id="113540"/>
    <lineage>
        <taxon>Eukaryota</taxon>
        <taxon>Metazoa</taxon>
        <taxon>Chordata</taxon>
        <taxon>Craniata</taxon>
        <taxon>Vertebrata</taxon>
        <taxon>Euteleostomi</taxon>
        <taxon>Actinopterygii</taxon>
        <taxon>Neopterygii</taxon>
        <taxon>Teleostei</taxon>
        <taxon>Osteoglossocephala</taxon>
        <taxon>Osteoglossomorpha</taxon>
        <taxon>Osteoglossiformes</taxon>
        <taxon>Osteoglossidae</taxon>
        <taxon>Scleropages</taxon>
    </lineage>
</organism>
<dbReference type="InterPro" id="IPR052428">
    <property type="entry name" value="Autophagy_HostDef_Reg"/>
</dbReference>
<dbReference type="Pfam" id="PF13901">
    <property type="entry name" value="RH_dom"/>
    <property type="match status" value="1"/>
</dbReference>
<accession>A0A8C9TJH9</accession>
<evidence type="ECO:0000313" key="4">
    <source>
        <dbReference type="Ensembl" id="ENSSFOP00015052683.1"/>
    </source>
</evidence>
<dbReference type="OrthoDB" id="10067503at2759"/>
<feature type="region of interest" description="Disordered" evidence="2">
    <location>
        <begin position="62"/>
        <end position="96"/>
    </location>
</feature>
<name>A0A8C9TJH9_SCLFO</name>
<feature type="domain" description="Rubicon Homology" evidence="3">
    <location>
        <begin position="369"/>
        <end position="570"/>
    </location>
</feature>
<feature type="region of interest" description="Disordered" evidence="2">
    <location>
        <begin position="206"/>
        <end position="256"/>
    </location>
</feature>
<reference evidence="4" key="3">
    <citation type="submission" date="2025-09" db="UniProtKB">
        <authorList>
            <consortium name="Ensembl"/>
        </authorList>
    </citation>
    <scope>IDENTIFICATION</scope>
</reference>
<keyword evidence="5" id="KW-1185">Reference proteome</keyword>
<dbReference type="GO" id="GO:0097352">
    <property type="term" value="P:autophagosome maturation"/>
    <property type="evidence" value="ECO:0007669"/>
    <property type="project" value="TreeGrafter"/>
</dbReference>
<proteinExistence type="predicted"/>
<dbReference type="AlphaFoldDB" id="A0A8C9TJH9"/>
<dbReference type="Proteomes" id="UP000694397">
    <property type="component" value="Chromosome 14"/>
</dbReference>
<dbReference type="GeneTree" id="ENSGT00940000160585"/>
<dbReference type="Ensembl" id="ENSSFOT00015042199.1">
    <property type="protein sequence ID" value="ENSSFOP00015052683.1"/>
    <property type="gene ID" value="ENSSFOG00015002750.2"/>
</dbReference>
<reference evidence="4 5" key="1">
    <citation type="submission" date="2019-04" db="EMBL/GenBank/DDBJ databases">
        <authorList>
            <consortium name="Wellcome Sanger Institute Data Sharing"/>
        </authorList>
    </citation>
    <scope>NUCLEOTIDE SEQUENCE [LARGE SCALE GENOMIC DNA]</scope>
</reference>
<evidence type="ECO:0000313" key="5">
    <source>
        <dbReference type="Proteomes" id="UP000694397"/>
    </source>
</evidence>
<dbReference type="PANTHER" id="PTHR45971:SF2">
    <property type="entry name" value="PROTEIN ASSOCIATED WITH UVRAG AS AUTOPHAGY ENHANCER"/>
    <property type="match status" value="1"/>
</dbReference>
<sequence length="581" mass="64246">MRLKSLVQSRVCRWGCTWAWTRRPELRRVLREGHTCEAVPASHPCLPLSVKRASWLGGAQPEGGAFADVMPDPEAGPQHLQESNPAPPRPPAEKPRCVSLTAGLSRLLSIGFHLPLRSRPQDRKARSVSDTGLLANLQGAAEPHKGPHSLRPSDDILVAGSDLDQENAHFVVVDMVLEAIEEGKWAACGRRGPRLAARRGLLRLDALQDEPKSSARPSRPRTRHSDGNSGSSSDKVSTEDDVHSSLPSSPQVPTRPCSAEALAQMLMSAFRKQWLPMQALSSSPGDLSLALQEFLPSSDAATAAQSLAFAEEIRQKSRMRGTLMWAPPRFQIILSIHPPKKRSEVMASQQYLCAGCGTEVEVRYMKKLRYCEYLGGYFCECCHGQAEAVIPGRVLQRWDFSLYPVCNFSKRLLDSVWFLPLFGLSSTSRTLYPRARELDKLRDLLEQLVALKKQLGACRLADGVLQEFQQLPSHLTQNPSLLSLDDLLAVKRGLLVPQARALLRAAAAHVDGCELCLANGFICEFCHSQDVIFPFQSERCKRCTECKACFHTDCFRDAGCPRCARIETRRKLMGTSALLGV</sequence>